<evidence type="ECO:0008006" key="8">
    <source>
        <dbReference type="Google" id="ProtNLM"/>
    </source>
</evidence>
<protein>
    <recommendedName>
        <fullName evidence="8">UDP-N-acetylmuramoyl-tripeptide--D-alanyl-D-alanine ligase</fullName>
    </recommendedName>
</protein>
<feature type="domain" description="Mur ligase C-terminal" evidence="4">
    <location>
        <begin position="272"/>
        <end position="400"/>
    </location>
</feature>
<sequence length="430" mass="47230">MLKKIIQLMLRWCAIRILRKYQPRVVAVTGSVGKTSTVQAIYAVVEGSFSVRKNLKNYNNEFGIPLSIIGAEAGRRSPIRWLGIFLQALSLILVRSRSYPQLLVLEMGADHPGDIKYLTSFVPIDVAVVTNVAPAHTEYFKSIEGVAKEKGTVVSAVKKNGFSVLNSDDDWVVAMRQRGKGSIVMFGLQPTADVRASSIAISHDVEYQDISTIQGISFKLHYQGSTTPVLLPRVLGEHLVYTALAAAAVGLVLGVNPHTIADRLKQFEPPKGRMHVITGIKQTLIIDDSYNSSPLAARKALYQLQKISVVPGAKKYAVLGDMRELGSYTEAAHREIGQAAFEYGADCLVTVGEIARDIIRGAVEQGMSLEQCFSFMDSESAGRFLQDRIRSGDVLLVKGSQAVRMEKIVKELMAEPQRAAELLVRQDEGW</sequence>
<dbReference type="Gene3D" id="3.40.1190.10">
    <property type="entry name" value="Mur-like, catalytic domain"/>
    <property type="match status" value="1"/>
</dbReference>
<keyword evidence="1" id="KW-0436">Ligase</keyword>
<gene>
    <name evidence="6" type="ORF">A2840_01265</name>
</gene>
<comment type="caution">
    <text evidence="6">The sequence shown here is derived from an EMBL/GenBank/DDBJ whole genome shotgun (WGS) entry which is preliminary data.</text>
</comment>
<dbReference type="InterPro" id="IPR004101">
    <property type="entry name" value="Mur_ligase_C"/>
</dbReference>
<dbReference type="AlphaFoldDB" id="A0A1G1Y7B2"/>
<organism evidence="6 7">
    <name type="scientific">Candidatus Buchananbacteria bacterium RIFCSPHIGHO2_01_FULL_47_11b</name>
    <dbReference type="NCBI Taxonomy" id="1797537"/>
    <lineage>
        <taxon>Bacteria</taxon>
        <taxon>Candidatus Buchananiibacteriota</taxon>
    </lineage>
</organism>
<dbReference type="PANTHER" id="PTHR43024">
    <property type="entry name" value="UDP-N-ACETYLMURAMOYL-TRIPEPTIDE--D-ALANYL-D-ALANINE LIGASE"/>
    <property type="match status" value="1"/>
</dbReference>
<dbReference type="Pfam" id="PF02875">
    <property type="entry name" value="Mur_ligase_C"/>
    <property type="match status" value="1"/>
</dbReference>
<evidence type="ECO:0000256" key="1">
    <source>
        <dbReference type="ARBA" id="ARBA00022598"/>
    </source>
</evidence>
<keyword evidence="3" id="KW-0067">ATP-binding</keyword>
<dbReference type="GO" id="GO:0016881">
    <property type="term" value="F:acid-amino acid ligase activity"/>
    <property type="evidence" value="ECO:0007669"/>
    <property type="project" value="InterPro"/>
</dbReference>
<dbReference type="InterPro" id="IPR013221">
    <property type="entry name" value="Mur_ligase_cen"/>
</dbReference>
<dbReference type="SUPFAM" id="SSF53623">
    <property type="entry name" value="MurD-like peptide ligases, catalytic domain"/>
    <property type="match status" value="1"/>
</dbReference>
<dbReference type="SUPFAM" id="SSF53244">
    <property type="entry name" value="MurD-like peptide ligases, peptide-binding domain"/>
    <property type="match status" value="1"/>
</dbReference>
<evidence type="ECO:0000313" key="6">
    <source>
        <dbReference type="EMBL" id="OGY47630.1"/>
    </source>
</evidence>
<dbReference type="PANTHER" id="PTHR43024:SF1">
    <property type="entry name" value="UDP-N-ACETYLMURAMOYL-TRIPEPTIDE--D-ALANYL-D-ALANINE LIGASE"/>
    <property type="match status" value="1"/>
</dbReference>
<name>A0A1G1Y7B2_9BACT</name>
<dbReference type="Pfam" id="PF08245">
    <property type="entry name" value="Mur_ligase_M"/>
    <property type="match status" value="1"/>
</dbReference>
<feature type="domain" description="Mur ligase central" evidence="5">
    <location>
        <begin position="99"/>
        <end position="249"/>
    </location>
</feature>
<evidence type="ECO:0000259" key="4">
    <source>
        <dbReference type="Pfam" id="PF02875"/>
    </source>
</evidence>
<evidence type="ECO:0000256" key="3">
    <source>
        <dbReference type="ARBA" id="ARBA00022840"/>
    </source>
</evidence>
<reference evidence="6 7" key="1">
    <citation type="journal article" date="2016" name="Nat. Commun.">
        <title>Thousands of microbial genomes shed light on interconnected biogeochemical processes in an aquifer system.</title>
        <authorList>
            <person name="Anantharaman K."/>
            <person name="Brown C.T."/>
            <person name="Hug L.A."/>
            <person name="Sharon I."/>
            <person name="Castelle C.J."/>
            <person name="Probst A.J."/>
            <person name="Thomas B.C."/>
            <person name="Singh A."/>
            <person name="Wilkins M.J."/>
            <person name="Karaoz U."/>
            <person name="Brodie E.L."/>
            <person name="Williams K.H."/>
            <person name="Hubbard S.S."/>
            <person name="Banfield J.F."/>
        </authorList>
    </citation>
    <scope>NUCLEOTIDE SEQUENCE [LARGE SCALE GENOMIC DNA]</scope>
</reference>
<evidence type="ECO:0000259" key="5">
    <source>
        <dbReference type="Pfam" id="PF08245"/>
    </source>
</evidence>
<dbReference type="InterPro" id="IPR051046">
    <property type="entry name" value="MurCDEF_CellWall_CoF430Synth"/>
</dbReference>
<evidence type="ECO:0000256" key="2">
    <source>
        <dbReference type="ARBA" id="ARBA00022741"/>
    </source>
</evidence>
<keyword evidence="2" id="KW-0547">Nucleotide-binding</keyword>
<accession>A0A1G1Y7B2</accession>
<dbReference type="Gene3D" id="3.90.190.20">
    <property type="entry name" value="Mur ligase, C-terminal domain"/>
    <property type="match status" value="1"/>
</dbReference>
<dbReference type="GO" id="GO:0005524">
    <property type="term" value="F:ATP binding"/>
    <property type="evidence" value="ECO:0007669"/>
    <property type="project" value="UniProtKB-KW"/>
</dbReference>
<dbReference type="EMBL" id="MHIG01000011">
    <property type="protein sequence ID" value="OGY47630.1"/>
    <property type="molecule type" value="Genomic_DNA"/>
</dbReference>
<evidence type="ECO:0000313" key="7">
    <source>
        <dbReference type="Proteomes" id="UP000178385"/>
    </source>
</evidence>
<dbReference type="InterPro" id="IPR036565">
    <property type="entry name" value="Mur-like_cat_sf"/>
</dbReference>
<dbReference type="InterPro" id="IPR036615">
    <property type="entry name" value="Mur_ligase_C_dom_sf"/>
</dbReference>
<proteinExistence type="predicted"/>
<dbReference type="Proteomes" id="UP000178385">
    <property type="component" value="Unassembled WGS sequence"/>
</dbReference>